<gene>
    <name evidence="1" type="ORF">SAMN05216421_0932</name>
</gene>
<protein>
    <recommendedName>
        <fullName evidence="3">ATP-grasp domain-containing protein</fullName>
    </recommendedName>
</protein>
<proteinExistence type="predicted"/>
<evidence type="ECO:0000313" key="2">
    <source>
        <dbReference type="Proteomes" id="UP000243207"/>
    </source>
</evidence>
<dbReference type="RefSeq" id="WP_093392058.1">
    <property type="nucleotide sequence ID" value="NZ_LT629736.1"/>
</dbReference>
<dbReference type="Pfam" id="PF11379">
    <property type="entry name" value="DUF3182"/>
    <property type="match status" value="1"/>
</dbReference>
<accession>A0A1H1PK47</accession>
<evidence type="ECO:0000313" key="1">
    <source>
        <dbReference type="EMBL" id="SDS11445.1"/>
    </source>
</evidence>
<reference evidence="2" key="1">
    <citation type="submission" date="2016-10" db="EMBL/GenBank/DDBJ databases">
        <authorList>
            <person name="Varghese N."/>
            <person name="Submissions S."/>
        </authorList>
    </citation>
    <scope>NUCLEOTIDE SEQUENCE [LARGE SCALE GENOMIC DNA]</scope>
    <source>
        <strain evidence="2">NRRL B-51270</strain>
    </source>
</reference>
<dbReference type="EMBL" id="LT629736">
    <property type="protein sequence ID" value="SDS11445.1"/>
    <property type="molecule type" value="Genomic_DNA"/>
</dbReference>
<dbReference type="AlphaFoldDB" id="A0A1H1PK47"/>
<dbReference type="SUPFAM" id="SSF56059">
    <property type="entry name" value="Glutathione synthetase ATP-binding domain-like"/>
    <property type="match status" value="1"/>
</dbReference>
<keyword evidence="2" id="KW-1185">Reference proteome</keyword>
<evidence type="ECO:0008006" key="3">
    <source>
        <dbReference type="Google" id="ProtNLM"/>
    </source>
</evidence>
<name>A0A1H1PK47_9GAMM</name>
<sequence length="368" mass="39344">MTSRSPTCIALLPTSESVPAHELTCHEAIGQSLSRLMNAPFIGRDEPGQGERAYYIPSDTLTSLSEAAALGIRSEADLFGGVVSEPYMAGKAISHPLFPRASKRPSGWAEALHQLAGDSVLPGFSAFCVEDARMAGTHLLETGSIRIKPVRAKAGRGQVVIRDAKELGQALRQLDERELNTWGLVVESNLTDVATYSVGQVRAAGLVASYCGTQNLTPDATGQMVYGGSDLYVVRGEYEALLKHPAARSYQLVIKQARQYEAAALSALPGLILSRRNYDVATGQDAQGKRVSGVLEQSWRIGGASGAEIAALEAFATDPSLTFVEASTIERYGTEQDVPAGASVVYSGNDEETGRINKYTRIQGHERS</sequence>
<dbReference type="STRING" id="487184.SAMN05216421_0932"/>
<dbReference type="OrthoDB" id="8648979at2"/>
<organism evidence="1 2">
    <name type="scientific">Halopseudomonas xinjiangensis</name>
    <dbReference type="NCBI Taxonomy" id="487184"/>
    <lineage>
        <taxon>Bacteria</taxon>
        <taxon>Pseudomonadati</taxon>
        <taxon>Pseudomonadota</taxon>
        <taxon>Gammaproteobacteria</taxon>
        <taxon>Pseudomonadales</taxon>
        <taxon>Pseudomonadaceae</taxon>
        <taxon>Halopseudomonas</taxon>
    </lineage>
</organism>
<dbReference type="InterPro" id="IPR021519">
    <property type="entry name" value="DUF3182"/>
</dbReference>
<dbReference type="Proteomes" id="UP000243207">
    <property type="component" value="Chromosome I"/>
</dbReference>